<dbReference type="InterPro" id="IPR003439">
    <property type="entry name" value="ABC_transporter-like_ATP-bd"/>
</dbReference>
<dbReference type="PANTHER" id="PTHR46743">
    <property type="entry name" value="TEICHOIC ACIDS EXPORT ATP-BINDING PROTEIN TAGH"/>
    <property type="match status" value="1"/>
</dbReference>
<dbReference type="SUPFAM" id="SSF52540">
    <property type="entry name" value="P-loop containing nucleoside triphosphate hydrolases"/>
    <property type="match status" value="1"/>
</dbReference>
<dbReference type="PANTHER" id="PTHR46743:SF2">
    <property type="entry name" value="TEICHOIC ACIDS EXPORT ATP-BINDING PROTEIN TAGH"/>
    <property type="match status" value="1"/>
</dbReference>
<keyword evidence="2" id="KW-0813">Transport</keyword>
<dbReference type="Pfam" id="PF00005">
    <property type="entry name" value="ABC_tran"/>
    <property type="match status" value="1"/>
</dbReference>
<dbReference type="InterPro" id="IPR003593">
    <property type="entry name" value="AAA+_ATPase"/>
</dbReference>
<reference evidence="6" key="1">
    <citation type="submission" date="2021-03" db="EMBL/GenBank/DDBJ databases">
        <title>The complete genome sequence of Acetobacter sp. TBRC 12339.</title>
        <authorList>
            <person name="Charoenyingcharoen P."/>
            <person name="Yukphan P."/>
        </authorList>
    </citation>
    <scope>NUCLEOTIDE SEQUENCE</scope>
    <source>
        <strain evidence="6">TBRC 12339</strain>
    </source>
</reference>
<dbReference type="GO" id="GO:0005524">
    <property type="term" value="F:ATP binding"/>
    <property type="evidence" value="ECO:0007669"/>
    <property type="project" value="UniProtKB-KW"/>
</dbReference>
<dbReference type="InterPro" id="IPR017871">
    <property type="entry name" value="ABC_transporter-like_CS"/>
</dbReference>
<dbReference type="PROSITE" id="PS00211">
    <property type="entry name" value="ABC_TRANSPORTER_1"/>
    <property type="match status" value="1"/>
</dbReference>
<feature type="domain" description="ABC transporter" evidence="5">
    <location>
        <begin position="33"/>
        <end position="271"/>
    </location>
</feature>
<organism evidence="6 7">
    <name type="scientific">Acetobacter garciniae</name>
    <dbReference type="NCBI Taxonomy" id="2817435"/>
    <lineage>
        <taxon>Bacteria</taxon>
        <taxon>Pseudomonadati</taxon>
        <taxon>Pseudomonadota</taxon>
        <taxon>Alphaproteobacteria</taxon>
        <taxon>Acetobacterales</taxon>
        <taxon>Acetobacteraceae</taxon>
        <taxon>Acetobacter</taxon>
    </lineage>
</organism>
<name>A0A939HP97_9PROT</name>
<evidence type="ECO:0000313" key="6">
    <source>
        <dbReference type="EMBL" id="MBO1325207.1"/>
    </source>
</evidence>
<evidence type="ECO:0000256" key="3">
    <source>
        <dbReference type="ARBA" id="ARBA00022741"/>
    </source>
</evidence>
<evidence type="ECO:0000256" key="4">
    <source>
        <dbReference type="ARBA" id="ARBA00022840"/>
    </source>
</evidence>
<dbReference type="InterPro" id="IPR015860">
    <property type="entry name" value="ABC_transpr_TagH-like"/>
</dbReference>
<proteinExistence type="inferred from homology"/>
<keyword evidence="3" id="KW-0547">Nucleotide-binding</keyword>
<keyword evidence="7" id="KW-1185">Reference proteome</keyword>
<evidence type="ECO:0000256" key="1">
    <source>
        <dbReference type="ARBA" id="ARBA00005417"/>
    </source>
</evidence>
<dbReference type="InterPro" id="IPR027417">
    <property type="entry name" value="P-loop_NTPase"/>
</dbReference>
<dbReference type="PROSITE" id="PS50893">
    <property type="entry name" value="ABC_TRANSPORTER_2"/>
    <property type="match status" value="1"/>
</dbReference>
<dbReference type="Gene3D" id="3.40.50.300">
    <property type="entry name" value="P-loop containing nucleotide triphosphate hydrolases"/>
    <property type="match status" value="1"/>
</dbReference>
<dbReference type="EMBL" id="JAFVMH010000003">
    <property type="protein sequence ID" value="MBO1325207.1"/>
    <property type="molecule type" value="Genomic_DNA"/>
</dbReference>
<gene>
    <name evidence="6" type="ORF">J2D77_08610</name>
</gene>
<evidence type="ECO:0000259" key="5">
    <source>
        <dbReference type="PROSITE" id="PS50893"/>
    </source>
</evidence>
<keyword evidence="4 6" id="KW-0067">ATP-binding</keyword>
<evidence type="ECO:0000313" key="7">
    <source>
        <dbReference type="Proteomes" id="UP000664073"/>
    </source>
</evidence>
<protein>
    <submittedName>
        <fullName evidence="6">ABC transporter ATP-binding protein</fullName>
    </submittedName>
</protein>
<dbReference type="GO" id="GO:0140359">
    <property type="term" value="F:ABC-type transporter activity"/>
    <property type="evidence" value="ECO:0007669"/>
    <property type="project" value="InterPro"/>
</dbReference>
<dbReference type="SMART" id="SM00382">
    <property type="entry name" value="AAA"/>
    <property type="match status" value="1"/>
</dbReference>
<dbReference type="GO" id="GO:0016020">
    <property type="term" value="C:membrane"/>
    <property type="evidence" value="ECO:0007669"/>
    <property type="project" value="InterPro"/>
</dbReference>
<dbReference type="CDD" id="cd03220">
    <property type="entry name" value="ABC_KpsT_Wzt"/>
    <property type="match status" value="1"/>
</dbReference>
<dbReference type="InterPro" id="IPR050683">
    <property type="entry name" value="Bact_Polysacc_Export_ATP-bd"/>
</dbReference>
<accession>A0A939HP97</accession>
<dbReference type="GO" id="GO:0016887">
    <property type="term" value="F:ATP hydrolysis activity"/>
    <property type="evidence" value="ECO:0007669"/>
    <property type="project" value="InterPro"/>
</dbReference>
<dbReference type="AlphaFoldDB" id="A0A939HP97"/>
<dbReference type="Proteomes" id="UP000664073">
    <property type="component" value="Unassembled WGS sequence"/>
</dbReference>
<sequence length="277" mass="30204">MNDDAASITLEHVNLDFPIFRSGSRSLKKLLFSQGKNLLRTARGPRVGGDITLGHNPHSKIVHVQALRDISLHIGAGERVGLLGHNGAGKSTLLRVMGGIYHPGARRLDIHGSVSALLDLHSGMNAELTGRENITLFGRQKGLSTPRIRQLETDVEAFAELGAFLDLPVRLYSSGMSVRLGFGLATATAPQILLMDEWFMAGDRHFQERAERRLTAMVNATDILVMTSHNLGVLEKWCNRLIWMEGGRIRMDGAPPAVLAAYRAQVHGDAQDAPAIP</sequence>
<comment type="caution">
    <text evidence="6">The sequence shown here is derived from an EMBL/GenBank/DDBJ whole genome shotgun (WGS) entry which is preliminary data.</text>
</comment>
<comment type="similarity">
    <text evidence="1">Belongs to the ABC transporter superfamily.</text>
</comment>
<evidence type="ECO:0000256" key="2">
    <source>
        <dbReference type="ARBA" id="ARBA00022448"/>
    </source>
</evidence>